<organism evidence="2 3">
    <name type="scientific">Dreissena polymorpha</name>
    <name type="common">Zebra mussel</name>
    <name type="synonym">Mytilus polymorpha</name>
    <dbReference type="NCBI Taxonomy" id="45954"/>
    <lineage>
        <taxon>Eukaryota</taxon>
        <taxon>Metazoa</taxon>
        <taxon>Spiralia</taxon>
        <taxon>Lophotrochozoa</taxon>
        <taxon>Mollusca</taxon>
        <taxon>Bivalvia</taxon>
        <taxon>Autobranchia</taxon>
        <taxon>Heteroconchia</taxon>
        <taxon>Euheterodonta</taxon>
        <taxon>Imparidentia</taxon>
        <taxon>Neoheterodontei</taxon>
        <taxon>Myida</taxon>
        <taxon>Dreissenoidea</taxon>
        <taxon>Dreissenidae</taxon>
        <taxon>Dreissena</taxon>
    </lineage>
</organism>
<reference evidence="2" key="1">
    <citation type="journal article" date="2019" name="bioRxiv">
        <title>The Genome of the Zebra Mussel, Dreissena polymorpha: A Resource for Invasive Species Research.</title>
        <authorList>
            <person name="McCartney M.A."/>
            <person name="Auch B."/>
            <person name="Kono T."/>
            <person name="Mallez S."/>
            <person name="Zhang Y."/>
            <person name="Obille A."/>
            <person name="Becker A."/>
            <person name="Abrahante J.E."/>
            <person name="Garbe J."/>
            <person name="Badalamenti J.P."/>
            <person name="Herman A."/>
            <person name="Mangelson H."/>
            <person name="Liachko I."/>
            <person name="Sullivan S."/>
            <person name="Sone E.D."/>
            <person name="Koren S."/>
            <person name="Silverstein K.A.T."/>
            <person name="Beckman K.B."/>
            <person name="Gohl D.M."/>
        </authorList>
    </citation>
    <scope>NUCLEOTIDE SEQUENCE</scope>
    <source>
        <strain evidence="2">Duluth1</strain>
        <tissue evidence="2">Whole animal</tissue>
    </source>
</reference>
<protein>
    <submittedName>
        <fullName evidence="2">Uncharacterized protein</fullName>
    </submittedName>
</protein>
<feature type="compositionally biased region" description="Basic and acidic residues" evidence="1">
    <location>
        <begin position="34"/>
        <end position="43"/>
    </location>
</feature>
<reference evidence="2" key="2">
    <citation type="submission" date="2020-11" db="EMBL/GenBank/DDBJ databases">
        <authorList>
            <person name="McCartney M.A."/>
            <person name="Auch B."/>
            <person name="Kono T."/>
            <person name="Mallez S."/>
            <person name="Becker A."/>
            <person name="Gohl D.M."/>
            <person name="Silverstein K.A.T."/>
            <person name="Koren S."/>
            <person name="Bechman K.B."/>
            <person name="Herman A."/>
            <person name="Abrahante J.E."/>
            <person name="Garbe J."/>
        </authorList>
    </citation>
    <scope>NUCLEOTIDE SEQUENCE</scope>
    <source>
        <strain evidence="2">Duluth1</strain>
        <tissue evidence="2">Whole animal</tissue>
    </source>
</reference>
<feature type="compositionally biased region" description="Basic and acidic residues" evidence="1">
    <location>
        <begin position="52"/>
        <end position="71"/>
    </location>
</feature>
<dbReference type="Proteomes" id="UP000828390">
    <property type="component" value="Unassembled WGS sequence"/>
</dbReference>
<evidence type="ECO:0000313" key="2">
    <source>
        <dbReference type="EMBL" id="KAH3786631.1"/>
    </source>
</evidence>
<sequence>MAANFHTLFGAYKTGQNDIEVKGARIIPGTNDAGENKSDERKRSTGSLVGSSRRDLGPTWRREGYPDRGENCDNYQDASRDRDSYLDTGRGNYSDRRGGYPSRGNINHSDRRGGYSDRSENSIDWRGGYSSEQSSSPNRG</sequence>
<keyword evidence="3" id="KW-1185">Reference proteome</keyword>
<feature type="region of interest" description="Disordered" evidence="1">
    <location>
        <begin position="10"/>
        <end position="140"/>
    </location>
</feature>
<dbReference type="EMBL" id="JAIWYP010000008">
    <property type="protein sequence ID" value="KAH3786631.1"/>
    <property type="molecule type" value="Genomic_DNA"/>
</dbReference>
<gene>
    <name evidence="2" type="ORF">DPMN_164738</name>
</gene>
<feature type="compositionally biased region" description="Basic and acidic residues" evidence="1">
    <location>
        <begin position="108"/>
        <end position="123"/>
    </location>
</feature>
<evidence type="ECO:0000256" key="1">
    <source>
        <dbReference type="SAM" id="MobiDB-lite"/>
    </source>
</evidence>
<comment type="caution">
    <text evidence="2">The sequence shown here is derived from an EMBL/GenBank/DDBJ whole genome shotgun (WGS) entry which is preliminary data.</text>
</comment>
<accession>A0A9D4EVK4</accession>
<proteinExistence type="predicted"/>
<name>A0A9D4EVK4_DREPO</name>
<dbReference type="AlphaFoldDB" id="A0A9D4EVK4"/>
<evidence type="ECO:0000313" key="3">
    <source>
        <dbReference type="Proteomes" id="UP000828390"/>
    </source>
</evidence>
<feature type="compositionally biased region" description="Polar residues" evidence="1">
    <location>
        <begin position="130"/>
        <end position="140"/>
    </location>
</feature>